<dbReference type="AlphaFoldDB" id="X1QWN2"/>
<organism evidence="1">
    <name type="scientific">marine sediment metagenome</name>
    <dbReference type="NCBI Taxonomy" id="412755"/>
    <lineage>
        <taxon>unclassified sequences</taxon>
        <taxon>metagenomes</taxon>
        <taxon>ecological metagenomes</taxon>
    </lineage>
</organism>
<evidence type="ECO:0000313" key="1">
    <source>
        <dbReference type="EMBL" id="GAI47699.1"/>
    </source>
</evidence>
<name>X1QWN2_9ZZZZ</name>
<sequence>IPLKAKWVMPLPYPPQNFRSALVSSMPQDEKALINKWETQSYDLAHEEMMYAGCNLLALPYLANSKVFEGLPIFGRWDLCCGEMFYRGGVFDIVQQQADNLTEYFASSEIKRLVFMCPAGYRMFKEVLPGQFGAKFNFEPVFVAHWILDRMNSGKVKVEREQT</sequence>
<protein>
    <recommendedName>
        <fullName evidence="2">Cysteine-rich domain-containing protein</fullName>
    </recommendedName>
</protein>
<comment type="caution">
    <text evidence="1">The sequence shown here is derived from an EMBL/GenBank/DDBJ whole genome shotgun (WGS) entry which is preliminary data.</text>
</comment>
<gene>
    <name evidence="1" type="ORF">S06H3_60812</name>
</gene>
<evidence type="ECO:0008006" key="2">
    <source>
        <dbReference type="Google" id="ProtNLM"/>
    </source>
</evidence>
<dbReference type="EMBL" id="BARV01039741">
    <property type="protein sequence ID" value="GAI47699.1"/>
    <property type="molecule type" value="Genomic_DNA"/>
</dbReference>
<reference evidence="1" key="1">
    <citation type="journal article" date="2014" name="Front. Microbiol.">
        <title>High frequency of phylogenetically diverse reductive dehalogenase-homologous genes in deep subseafloor sedimentary metagenomes.</title>
        <authorList>
            <person name="Kawai M."/>
            <person name="Futagami T."/>
            <person name="Toyoda A."/>
            <person name="Takaki Y."/>
            <person name="Nishi S."/>
            <person name="Hori S."/>
            <person name="Arai W."/>
            <person name="Tsubouchi T."/>
            <person name="Morono Y."/>
            <person name="Uchiyama I."/>
            <person name="Ito T."/>
            <person name="Fujiyama A."/>
            <person name="Inagaki F."/>
            <person name="Takami H."/>
        </authorList>
    </citation>
    <scope>NUCLEOTIDE SEQUENCE</scope>
    <source>
        <strain evidence="1">Expedition CK06-06</strain>
    </source>
</reference>
<accession>X1QWN2</accession>
<feature type="non-terminal residue" evidence="1">
    <location>
        <position position="1"/>
    </location>
</feature>
<proteinExistence type="predicted"/>